<feature type="region of interest" description="Disordered" evidence="1">
    <location>
        <begin position="188"/>
        <end position="231"/>
    </location>
</feature>
<evidence type="ECO:0000256" key="1">
    <source>
        <dbReference type="SAM" id="MobiDB-lite"/>
    </source>
</evidence>
<dbReference type="GO" id="GO:0016491">
    <property type="term" value="F:oxidoreductase activity"/>
    <property type="evidence" value="ECO:0007669"/>
    <property type="project" value="InterPro"/>
</dbReference>
<feature type="compositionally biased region" description="Polar residues" evidence="1">
    <location>
        <begin position="199"/>
        <end position="209"/>
    </location>
</feature>
<keyword evidence="4" id="KW-1185">Reference proteome</keyword>
<evidence type="ECO:0000313" key="3">
    <source>
        <dbReference type="EMBL" id="MBD0420436.1"/>
    </source>
</evidence>
<gene>
    <name evidence="3" type="ORF">H0H10_14995</name>
</gene>
<dbReference type="PANTHER" id="PTHR13887:SF33">
    <property type="entry name" value="ISOMERASE"/>
    <property type="match status" value="1"/>
</dbReference>
<dbReference type="SUPFAM" id="SSF52833">
    <property type="entry name" value="Thioredoxin-like"/>
    <property type="match status" value="1"/>
</dbReference>
<evidence type="ECO:0000259" key="2">
    <source>
        <dbReference type="Pfam" id="PF01323"/>
    </source>
</evidence>
<sequence length="231" mass="25062">MAVAMDVWFDYICPYSVITRHVVAEVLAGHEAVVTYHPFEVNPDCVEEAGEYPRGVWEASVRPLARERGVRLSGPPGAPLRRARLALVGYQYALDEGAGGTYSDEVFRAYFDQWQDISDPVVLTRLAARAGLDAQAYRAAIMSPQYLLRHRRADAAARTEQGITMVPVVRIGSWRLDGVPTREQLAEALDRAAADEQAPSSTPAGTQVSPLAADGRAPRPASGEEAFPSAA</sequence>
<dbReference type="InterPro" id="IPR001853">
    <property type="entry name" value="DSBA-like_thioredoxin_dom"/>
</dbReference>
<organism evidence="3 4">
    <name type="scientific">Streptomyces griseicoloratus</name>
    <dbReference type="NCBI Taxonomy" id="2752516"/>
    <lineage>
        <taxon>Bacteria</taxon>
        <taxon>Bacillati</taxon>
        <taxon>Actinomycetota</taxon>
        <taxon>Actinomycetes</taxon>
        <taxon>Kitasatosporales</taxon>
        <taxon>Streptomycetaceae</taxon>
        <taxon>Streptomyces</taxon>
    </lineage>
</organism>
<dbReference type="Pfam" id="PF01323">
    <property type="entry name" value="DSBA"/>
    <property type="match status" value="1"/>
</dbReference>
<accession>A0A926L2J3</accession>
<comment type="caution">
    <text evidence="3">The sequence shown here is derived from an EMBL/GenBank/DDBJ whole genome shotgun (WGS) entry which is preliminary data.</text>
</comment>
<dbReference type="AlphaFoldDB" id="A0A926L2J3"/>
<reference evidence="3" key="1">
    <citation type="submission" date="2020-09" db="EMBL/GenBank/DDBJ databases">
        <title>Streptomyces grisecoloratus sp. nov., isolated from cotton soil.</title>
        <authorList>
            <person name="Xing L."/>
        </authorList>
    </citation>
    <scope>NUCLEOTIDE SEQUENCE</scope>
    <source>
        <strain evidence="3">TRM S81-3</strain>
    </source>
</reference>
<proteinExistence type="predicted"/>
<evidence type="ECO:0000313" key="4">
    <source>
        <dbReference type="Proteomes" id="UP000621210"/>
    </source>
</evidence>
<dbReference type="EMBL" id="JACVQF010000187">
    <property type="protein sequence ID" value="MBD0420436.1"/>
    <property type="molecule type" value="Genomic_DNA"/>
</dbReference>
<dbReference type="RefSeq" id="WP_188181420.1">
    <property type="nucleotide sequence ID" value="NZ_JACVQF010000187.1"/>
</dbReference>
<dbReference type="InterPro" id="IPR036249">
    <property type="entry name" value="Thioredoxin-like_sf"/>
</dbReference>
<dbReference type="Proteomes" id="UP000621210">
    <property type="component" value="Unassembled WGS sequence"/>
</dbReference>
<protein>
    <submittedName>
        <fullName evidence="3">DsbA family protein</fullName>
    </submittedName>
</protein>
<reference evidence="3" key="2">
    <citation type="submission" date="2020-09" db="EMBL/GenBank/DDBJ databases">
        <authorList>
            <person name="Luo X."/>
        </authorList>
    </citation>
    <scope>NUCLEOTIDE SEQUENCE</scope>
    <source>
        <strain evidence="3">TRM S81-3</strain>
    </source>
</reference>
<dbReference type="Gene3D" id="3.40.30.10">
    <property type="entry name" value="Glutaredoxin"/>
    <property type="match status" value="1"/>
</dbReference>
<feature type="domain" description="DSBA-like thioredoxin" evidence="2">
    <location>
        <begin position="6"/>
        <end position="189"/>
    </location>
</feature>
<name>A0A926L2J3_9ACTN</name>
<dbReference type="PANTHER" id="PTHR13887">
    <property type="entry name" value="GLUTATHIONE S-TRANSFERASE KAPPA"/>
    <property type="match status" value="1"/>
</dbReference>